<keyword evidence="3" id="KW-1185">Reference proteome</keyword>
<feature type="transmembrane region" description="Helical" evidence="1">
    <location>
        <begin position="98"/>
        <end position="120"/>
    </location>
</feature>
<dbReference type="InterPro" id="IPR007165">
    <property type="entry name" value="Phage_holin_4_2"/>
</dbReference>
<keyword evidence="1" id="KW-1133">Transmembrane helix</keyword>
<dbReference type="EMBL" id="JAGIOB010000001">
    <property type="protein sequence ID" value="MBP2417157.1"/>
    <property type="molecule type" value="Genomic_DNA"/>
</dbReference>
<dbReference type="PANTHER" id="PTHR37309:SF1">
    <property type="entry name" value="SLR0284 PROTEIN"/>
    <property type="match status" value="1"/>
</dbReference>
<name>A0ABS4Z7Y3_9ACTN</name>
<dbReference type="PANTHER" id="PTHR37309">
    <property type="entry name" value="SLR0284 PROTEIN"/>
    <property type="match status" value="1"/>
</dbReference>
<organism evidence="2 3">
    <name type="scientific">Microlunatus capsulatus</name>
    <dbReference type="NCBI Taxonomy" id="99117"/>
    <lineage>
        <taxon>Bacteria</taxon>
        <taxon>Bacillati</taxon>
        <taxon>Actinomycetota</taxon>
        <taxon>Actinomycetes</taxon>
        <taxon>Propionibacteriales</taxon>
        <taxon>Propionibacteriaceae</taxon>
        <taxon>Microlunatus</taxon>
    </lineage>
</organism>
<keyword evidence="1" id="KW-0812">Transmembrane</keyword>
<evidence type="ECO:0000256" key="1">
    <source>
        <dbReference type="SAM" id="Phobius"/>
    </source>
</evidence>
<gene>
    <name evidence="2" type="ORF">JOF54_002079</name>
</gene>
<protein>
    <submittedName>
        <fullName evidence="2">Membrane protein</fullName>
    </submittedName>
</protein>
<evidence type="ECO:0000313" key="3">
    <source>
        <dbReference type="Proteomes" id="UP000758168"/>
    </source>
</evidence>
<dbReference type="Proteomes" id="UP000758168">
    <property type="component" value="Unassembled WGS sequence"/>
</dbReference>
<reference evidence="2 3" key="1">
    <citation type="submission" date="2021-03" db="EMBL/GenBank/DDBJ databases">
        <title>Sequencing the genomes of 1000 actinobacteria strains.</title>
        <authorList>
            <person name="Klenk H.-P."/>
        </authorList>
    </citation>
    <scope>NUCLEOTIDE SEQUENCE [LARGE SCALE GENOMIC DNA]</scope>
    <source>
        <strain evidence="2 3">DSM 12936</strain>
    </source>
</reference>
<keyword evidence="1" id="KW-0472">Membrane</keyword>
<sequence>MRLILRLLANAAALAVATFLLADIRLTAATTEGKVVTLLVVALIFGVVNAVVKPVFTLVTVPLLLVTLGLFLVVVNALMLLLTSWVSTRVDLGWSVDGFWTAVLGALVVSVVSFFLNAFVPDRRSDRRRA</sequence>
<evidence type="ECO:0000313" key="2">
    <source>
        <dbReference type="EMBL" id="MBP2417157.1"/>
    </source>
</evidence>
<proteinExistence type="predicted"/>
<comment type="caution">
    <text evidence="2">The sequence shown here is derived from an EMBL/GenBank/DDBJ whole genome shotgun (WGS) entry which is preliminary data.</text>
</comment>
<dbReference type="RefSeq" id="WP_210055409.1">
    <property type="nucleotide sequence ID" value="NZ_BAAAMH010000019.1"/>
</dbReference>
<dbReference type="Pfam" id="PF04020">
    <property type="entry name" value="Phage_holin_4_2"/>
    <property type="match status" value="1"/>
</dbReference>
<feature type="transmembrane region" description="Helical" evidence="1">
    <location>
        <begin position="63"/>
        <end position="86"/>
    </location>
</feature>
<feature type="transmembrane region" description="Helical" evidence="1">
    <location>
        <begin position="38"/>
        <end position="56"/>
    </location>
</feature>
<accession>A0ABS4Z7Y3</accession>